<evidence type="ECO:0000313" key="2">
    <source>
        <dbReference type="Proteomes" id="UP000007755"/>
    </source>
</evidence>
<evidence type="ECO:0000313" key="1">
    <source>
        <dbReference type="EMBL" id="EGI70627.1"/>
    </source>
</evidence>
<dbReference type="EMBL" id="GL887645">
    <property type="protein sequence ID" value="EGI70627.1"/>
    <property type="molecule type" value="Genomic_DNA"/>
</dbReference>
<gene>
    <name evidence="1" type="ORF">G5I_00674</name>
</gene>
<proteinExistence type="predicted"/>
<keyword evidence="2" id="KW-1185">Reference proteome</keyword>
<dbReference type="Proteomes" id="UP000007755">
    <property type="component" value="Unassembled WGS sequence"/>
</dbReference>
<reference evidence="1" key="1">
    <citation type="submission" date="2011-02" db="EMBL/GenBank/DDBJ databases">
        <title>The genome of the leaf-cutting ant Acromyrmex echinatior suggests key adaptations to social evolution and fungus farming.</title>
        <authorList>
            <person name="Nygaard S."/>
            <person name="Zhang G."/>
        </authorList>
    </citation>
    <scope>NUCLEOTIDE SEQUENCE</scope>
</reference>
<dbReference type="InParanoid" id="F4W5H7"/>
<protein>
    <submittedName>
        <fullName evidence="1">Uncharacterized protein</fullName>
    </submittedName>
</protein>
<organism evidence="2">
    <name type="scientific">Acromyrmex echinatior</name>
    <name type="common">Panamanian leafcutter ant</name>
    <name type="synonym">Acromyrmex octospinosus echinatior</name>
    <dbReference type="NCBI Taxonomy" id="103372"/>
    <lineage>
        <taxon>Eukaryota</taxon>
        <taxon>Metazoa</taxon>
        <taxon>Ecdysozoa</taxon>
        <taxon>Arthropoda</taxon>
        <taxon>Hexapoda</taxon>
        <taxon>Insecta</taxon>
        <taxon>Pterygota</taxon>
        <taxon>Neoptera</taxon>
        <taxon>Endopterygota</taxon>
        <taxon>Hymenoptera</taxon>
        <taxon>Apocrita</taxon>
        <taxon>Aculeata</taxon>
        <taxon>Formicoidea</taxon>
        <taxon>Formicidae</taxon>
        <taxon>Myrmicinae</taxon>
        <taxon>Acromyrmex</taxon>
    </lineage>
</organism>
<sequence length="188" mass="21334">MKTFETGNIIGGSPACRQRVRDRLLLNGIRRVPRNECSVKDATVTVSQKSDNPRESIFEVEPWWNRGVPLTKCEDQSGDPCGPSFLKHFRSATRPRGRGVRQVEDAKCRHRIEVRINSLVQLSLIVTIIDIGNEFHKIIAVLIRNPKLDLILALHSELIKNSFSVLYSGSEVSYQTWRIDSVVNRALN</sequence>
<dbReference type="AlphaFoldDB" id="F4W5H7"/>
<accession>F4W5H7</accession>
<name>F4W5H7_ACREC</name>